<organism evidence="1 2">
    <name type="scientific">Arenicella xantha</name>
    <dbReference type="NCBI Taxonomy" id="644221"/>
    <lineage>
        <taxon>Bacteria</taxon>
        <taxon>Pseudomonadati</taxon>
        <taxon>Pseudomonadota</taxon>
        <taxon>Gammaproteobacteria</taxon>
        <taxon>Arenicellales</taxon>
        <taxon>Arenicellaceae</taxon>
        <taxon>Arenicella</taxon>
    </lineage>
</organism>
<dbReference type="EMBL" id="QNRT01000001">
    <property type="protein sequence ID" value="RBP52993.1"/>
    <property type="molecule type" value="Genomic_DNA"/>
</dbReference>
<proteinExistence type="predicted"/>
<dbReference type="InParanoid" id="A0A395JNV4"/>
<dbReference type="AlphaFoldDB" id="A0A395JNV4"/>
<evidence type="ECO:0000313" key="2">
    <source>
        <dbReference type="Proteomes" id="UP000253083"/>
    </source>
</evidence>
<sequence length="46" mass="5216">MANKKASTLSRLEYVKLQHLFSDVHDDEVFVSGSSLPLSEFDPLTY</sequence>
<dbReference type="Proteomes" id="UP000253083">
    <property type="component" value="Unassembled WGS sequence"/>
</dbReference>
<reference evidence="1 2" key="1">
    <citation type="submission" date="2018-06" db="EMBL/GenBank/DDBJ databases">
        <title>Genomic Encyclopedia of Type Strains, Phase IV (KMG-IV): sequencing the most valuable type-strain genomes for metagenomic binning, comparative biology and taxonomic classification.</title>
        <authorList>
            <person name="Goeker M."/>
        </authorList>
    </citation>
    <scope>NUCLEOTIDE SEQUENCE [LARGE SCALE GENOMIC DNA]</scope>
    <source>
        <strain evidence="1 2">DSM 24032</strain>
    </source>
</reference>
<comment type="caution">
    <text evidence="1">The sequence shown here is derived from an EMBL/GenBank/DDBJ whole genome shotgun (WGS) entry which is preliminary data.</text>
</comment>
<evidence type="ECO:0000313" key="1">
    <source>
        <dbReference type="EMBL" id="RBP52993.1"/>
    </source>
</evidence>
<keyword evidence="2" id="KW-1185">Reference proteome</keyword>
<accession>A0A395JNV4</accession>
<protein>
    <submittedName>
        <fullName evidence="1">Uncharacterized protein</fullName>
    </submittedName>
</protein>
<name>A0A395JNV4_9GAMM</name>
<gene>
    <name evidence="1" type="ORF">DFR28_101377</name>
</gene>